<name>A0A6E8VN26_ANOCL</name>
<evidence type="ECO:0000259" key="7">
    <source>
        <dbReference type="PROSITE" id="PS50240"/>
    </source>
</evidence>
<dbReference type="InterPro" id="IPR009003">
    <property type="entry name" value="Peptidase_S1_PA"/>
</dbReference>
<comment type="similarity">
    <text evidence="5">Belongs to the peptidase S1 family. CLIP subfamily.</text>
</comment>
<dbReference type="InterPro" id="IPR050430">
    <property type="entry name" value="Peptidase_S1"/>
</dbReference>
<feature type="domain" description="Peptidase S1" evidence="7">
    <location>
        <begin position="22"/>
        <end position="246"/>
    </location>
</feature>
<evidence type="ECO:0000256" key="1">
    <source>
        <dbReference type="ARBA" id="ARBA00022670"/>
    </source>
</evidence>
<dbReference type="GO" id="GO:0006508">
    <property type="term" value="P:proteolysis"/>
    <property type="evidence" value="ECO:0007669"/>
    <property type="project" value="UniProtKB-KW"/>
</dbReference>
<feature type="chain" id="PRO_5026078575" evidence="6">
    <location>
        <begin position="23"/>
        <end position="251"/>
    </location>
</feature>
<dbReference type="GeneID" id="120961450"/>
<keyword evidence="9" id="KW-1185">Reference proteome</keyword>
<evidence type="ECO:0000313" key="8">
    <source>
        <dbReference type="EnsemblMetazoa" id="ACON005790-PA"/>
    </source>
</evidence>
<sequence length="251" mass="28129">MRSVTVLLVVLLIAFLLGLGQAQNGVAEASIYQYQFVVAVTYGRQLHGNGVILSKRWILSSASTFYTYPFTEYTVAVGAEDYQDQATWYEVEHGYKHPKYIGSDYNIAVVLIRGSIEYTSRVQPIHLPTSNPDGVEAATMLSFGRGSEEHQSHLREAKLVLTTDQSCIDQQADFQAKQYIWDGVGYCALPEPGTTNDLWHIATGAPIVADRVLYAVFAKHEASDHKGQEVATRIWHFKDWITTTTDVAWDY</sequence>
<evidence type="ECO:0000256" key="6">
    <source>
        <dbReference type="SAM" id="SignalP"/>
    </source>
</evidence>
<dbReference type="Proteomes" id="UP001105220">
    <property type="component" value="Unplaced"/>
</dbReference>
<dbReference type="InterPro" id="IPR001254">
    <property type="entry name" value="Trypsin_dom"/>
</dbReference>
<reference key="1">
    <citation type="journal article" date="2019" name="Genes (Basel)">
        <title>A High-Quality De novo Genome Assembly from a Single Mosquito Using PacBio Sequencing.</title>
        <authorList>
            <person name="Kingan S.B."/>
            <person name="Heaton H."/>
            <person name="Cudini J."/>
            <person name="Lambert C.C."/>
            <person name="Baybayan P."/>
            <person name="Galvin B.D."/>
            <person name="Durbin R."/>
            <person name="Korlach J."/>
            <person name="Lawniczak M.K.N."/>
        </authorList>
    </citation>
    <scope>NUCLEOTIDE SEQUENCE [LARGE SCALE GENOMIC DNA]</scope>
    <source>
        <strain>Mali-NIH</strain>
    </source>
</reference>
<proteinExistence type="inferred from homology"/>
<evidence type="ECO:0000256" key="2">
    <source>
        <dbReference type="ARBA" id="ARBA00022801"/>
    </source>
</evidence>
<evidence type="ECO:0000256" key="4">
    <source>
        <dbReference type="ARBA" id="ARBA00023157"/>
    </source>
</evidence>
<evidence type="ECO:0000256" key="5">
    <source>
        <dbReference type="ARBA" id="ARBA00024195"/>
    </source>
</evidence>
<dbReference type="VEuPathDB" id="VectorBase:ACMO_007084"/>
<dbReference type="Pfam" id="PF00089">
    <property type="entry name" value="Trypsin"/>
    <property type="match status" value="1"/>
</dbReference>
<dbReference type="VEuPathDB" id="VectorBase:ACON005790"/>
<organism evidence="8 9">
    <name type="scientific">Anopheles coluzzii</name>
    <name type="common">African malaria mosquito</name>
    <dbReference type="NCBI Taxonomy" id="1518534"/>
    <lineage>
        <taxon>Eukaryota</taxon>
        <taxon>Metazoa</taxon>
        <taxon>Ecdysozoa</taxon>
        <taxon>Arthropoda</taxon>
        <taxon>Hexapoda</taxon>
        <taxon>Insecta</taxon>
        <taxon>Pterygota</taxon>
        <taxon>Neoptera</taxon>
        <taxon>Endopterygota</taxon>
        <taxon>Diptera</taxon>
        <taxon>Nematocera</taxon>
        <taxon>Culicoidea</taxon>
        <taxon>Culicidae</taxon>
        <taxon>Anophelinae</taxon>
        <taxon>Anopheles</taxon>
    </lineage>
</organism>
<dbReference type="SUPFAM" id="SSF50494">
    <property type="entry name" value="Trypsin-like serine proteases"/>
    <property type="match status" value="1"/>
</dbReference>
<feature type="signal peptide" evidence="6">
    <location>
        <begin position="1"/>
        <end position="22"/>
    </location>
</feature>
<keyword evidence="2" id="KW-0378">Hydrolase</keyword>
<keyword evidence="4" id="KW-1015">Disulfide bond</keyword>
<evidence type="ECO:0000256" key="3">
    <source>
        <dbReference type="ARBA" id="ARBA00022825"/>
    </source>
</evidence>
<dbReference type="PANTHER" id="PTHR24276:SF96">
    <property type="entry name" value="PEPTIDASE S1 DOMAIN-CONTAINING PROTEIN"/>
    <property type="match status" value="1"/>
</dbReference>
<keyword evidence="3" id="KW-0720">Serine protease</keyword>
<dbReference type="InterPro" id="IPR043504">
    <property type="entry name" value="Peptidase_S1_PA_chymotrypsin"/>
</dbReference>
<evidence type="ECO:0000313" key="9">
    <source>
        <dbReference type="Proteomes" id="UP001105220"/>
    </source>
</evidence>
<dbReference type="SMART" id="SM00020">
    <property type="entry name" value="Tryp_SPc"/>
    <property type="match status" value="1"/>
</dbReference>
<dbReference type="Gene3D" id="2.40.10.10">
    <property type="entry name" value="Trypsin-like serine proteases"/>
    <property type="match status" value="1"/>
</dbReference>
<reference evidence="8" key="2">
    <citation type="submission" date="2020-05" db="UniProtKB">
        <authorList>
            <consortium name="EnsemblMetazoa"/>
        </authorList>
    </citation>
    <scope>IDENTIFICATION</scope>
    <source>
        <strain evidence="8">Ngousso</strain>
    </source>
</reference>
<dbReference type="PANTHER" id="PTHR24276">
    <property type="entry name" value="POLYSERASE-RELATED"/>
    <property type="match status" value="1"/>
</dbReference>
<dbReference type="EnsemblMetazoa" id="ACON005790-RA">
    <property type="protein sequence ID" value="ACON005790-PA"/>
    <property type="gene ID" value="ACON005790"/>
</dbReference>
<dbReference type="GO" id="GO:0004252">
    <property type="term" value="F:serine-type endopeptidase activity"/>
    <property type="evidence" value="ECO:0007669"/>
    <property type="project" value="InterPro"/>
</dbReference>
<dbReference type="KEGG" id="acoz:120961450"/>
<keyword evidence="6" id="KW-0732">Signal</keyword>
<accession>A0A6E8VN26</accession>
<dbReference type="PROSITE" id="PS50240">
    <property type="entry name" value="TRYPSIN_DOM"/>
    <property type="match status" value="1"/>
</dbReference>
<keyword evidence="1" id="KW-0645">Protease</keyword>
<dbReference type="RefSeq" id="XP_040241100.2">
    <property type="nucleotide sequence ID" value="XM_040385166.2"/>
</dbReference>
<dbReference type="AlphaFoldDB" id="A0A6E8VN26"/>
<protein>
    <submittedName>
        <fullName evidence="8">Peptidase S1 domain-containing protein</fullName>
    </submittedName>
</protein>
<dbReference type="VEuPathDB" id="VectorBase:ACON2_037413"/>